<evidence type="ECO:0000313" key="3">
    <source>
        <dbReference type="Proteomes" id="UP000004926"/>
    </source>
</evidence>
<organism evidence="2 3">
    <name type="scientific">Saccharomonospora marina XMU15</name>
    <dbReference type="NCBI Taxonomy" id="882083"/>
    <lineage>
        <taxon>Bacteria</taxon>
        <taxon>Bacillati</taxon>
        <taxon>Actinomycetota</taxon>
        <taxon>Actinomycetes</taxon>
        <taxon>Pseudonocardiales</taxon>
        <taxon>Pseudonocardiaceae</taxon>
        <taxon>Saccharomonospora</taxon>
    </lineage>
</organism>
<gene>
    <name evidence="2" type="ORF">SacmaDRAFT_5703</name>
</gene>
<evidence type="ECO:0000313" key="2">
    <source>
        <dbReference type="EMBL" id="EHR53817.1"/>
    </source>
</evidence>
<accession>H5XC13</accession>
<dbReference type="InterPro" id="IPR041375">
    <property type="entry name" value="VapC45_PIN-like"/>
</dbReference>
<proteinExistence type="predicted"/>
<dbReference type="EMBL" id="CM001439">
    <property type="protein sequence ID" value="EHR53817.1"/>
    <property type="molecule type" value="Genomic_DNA"/>
</dbReference>
<dbReference type="AlphaFoldDB" id="H5XC13"/>
<dbReference type="RefSeq" id="WP_009157191.1">
    <property type="nucleotide sequence ID" value="NZ_CM001439.1"/>
</dbReference>
<reference evidence="2 3" key="1">
    <citation type="journal article" date="2012" name="Stand. Genomic Sci.">
        <title>Genome sequence of the ocean sediment bacterium Saccharomonospora marina type strain (XMU15(T)).</title>
        <authorList>
            <person name="Klenk H.P."/>
            <person name="Lu M."/>
            <person name="Lucas S."/>
            <person name="Lapidus A."/>
            <person name="Copeland A."/>
            <person name="Pitluck S."/>
            <person name="Goodwin L.A."/>
            <person name="Han C."/>
            <person name="Tapia R."/>
            <person name="Brambilla E.M."/>
            <person name="Potter G."/>
            <person name="Land M."/>
            <person name="Ivanova N."/>
            <person name="Rohde M."/>
            <person name="Goker M."/>
            <person name="Detter J.C."/>
            <person name="Li W.J."/>
            <person name="Kyrpides N.C."/>
            <person name="Woyke T."/>
        </authorList>
    </citation>
    <scope>NUCLEOTIDE SEQUENCE [LARGE SCALE GENOMIC DNA]</scope>
    <source>
        <strain evidence="2 3">XMU15</strain>
    </source>
</reference>
<evidence type="ECO:0000259" key="1">
    <source>
        <dbReference type="Pfam" id="PF18478"/>
    </source>
</evidence>
<sequence length="156" mass="17199">MKFFVDHNLSPRLLTTVSALHRDQEFRCARDEGFASEDDIPLFDKLSARQFDAIITRDGNQLVDPDERSALLESGLHWLGVSAPKSGGLLGLALDSAAITVGLTIVLPDLSVKQRAVRFPAVPHQSQQRVRHIDLLRDTRDRSRGTVSRAGDTTDG</sequence>
<feature type="domain" description="VapC45 PIN like" evidence="1">
    <location>
        <begin position="1"/>
        <end position="78"/>
    </location>
</feature>
<dbReference type="HOGENOM" id="CLU_1737454_0_0_11"/>
<name>H5XC13_9PSEU</name>
<keyword evidence="3" id="KW-1185">Reference proteome</keyword>
<dbReference type="Proteomes" id="UP000004926">
    <property type="component" value="Chromosome"/>
</dbReference>
<protein>
    <recommendedName>
        <fullName evidence="1">VapC45 PIN like domain-containing protein</fullName>
    </recommendedName>
</protein>
<dbReference type="Pfam" id="PF18478">
    <property type="entry name" value="PIN_10"/>
    <property type="match status" value="1"/>
</dbReference>
<dbReference type="STRING" id="882083.SacmaDRAFT_5703"/>